<dbReference type="SUPFAM" id="SSF56672">
    <property type="entry name" value="DNA/RNA polymerases"/>
    <property type="match status" value="1"/>
</dbReference>
<evidence type="ECO:0000313" key="3">
    <source>
        <dbReference type="Proteomes" id="UP000694388"/>
    </source>
</evidence>
<accession>A0A8C4PZN4</accession>
<reference evidence="2" key="1">
    <citation type="submission" date="2025-08" db="UniProtKB">
        <authorList>
            <consortium name="Ensembl"/>
        </authorList>
    </citation>
    <scope>IDENTIFICATION</scope>
</reference>
<proteinExistence type="predicted"/>
<evidence type="ECO:0000313" key="2">
    <source>
        <dbReference type="Ensembl" id="ENSEBUP00000007786.1"/>
    </source>
</evidence>
<dbReference type="Proteomes" id="UP000694388">
    <property type="component" value="Unplaced"/>
</dbReference>
<dbReference type="PANTHER" id="PTHR19446">
    <property type="entry name" value="REVERSE TRANSCRIPTASES"/>
    <property type="match status" value="1"/>
</dbReference>
<organism evidence="2 3">
    <name type="scientific">Eptatretus burgeri</name>
    <name type="common">Inshore hagfish</name>
    <dbReference type="NCBI Taxonomy" id="7764"/>
    <lineage>
        <taxon>Eukaryota</taxon>
        <taxon>Metazoa</taxon>
        <taxon>Chordata</taxon>
        <taxon>Craniata</taxon>
        <taxon>Vertebrata</taxon>
        <taxon>Cyclostomata</taxon>
        <taxon>Myxini</taxon>
        <taxon>Myxiniformes</taxon>
        <taxon>Myxinidae</taxon>
        <taxon>Eptatretinae</taxon>
        <taxon>Eptatretus</taxon>
    </lineage>
</organism>
<dbReference type="Pfam" id="PF00078">
    <property type="entry name" value="RVT_1"/>
    <property type="match status" value="1"/>
</dbReference>
<feature type="domain" description="Reverse transcriptase" evidence="1">
    <location>
        <begin position="183"/>
        <end position="305"/>
    </location>
</feature>
<evidence type="ECO:0000259" key="1">
    <source>
        <dbReference type="Pfam" id="PF00078"/>
    </source>
</evidence>
<dbReference type="GeneTree" id="ENSGT01060000248530"/>
<dbReference type="AlphaFoldDB" id="A0A8C4PZN4"/>
<name>A0A8C4PZN4_EPTBU</name>
<keyword evidence="3" id="KW-1185">Reference proteome</keyword>
<dbReference type="OMA" id="SEATCCI"/>
<dbReference type="CDD" id="cd01650">
    <property type="entry name" value="RT_nLTR_like"/>
    <property type="match status" value="1"/>
</dbReference>
<dbReference type="Ensembl" id="ENSEBUT00000008274.1">
    <property type="protein sequence ID" value="ENSEBUP00000007786.1"/>
    <property type="gene ID" value="ENSEBUG00000005073.1"/>
</dbReference>
<dbReference type="InterPro" id="IPR000477">
    <property type="entry name" value="RT_dom"/>
</dbReference>
<sequence>MKKFEDNQKVQRLKPTYNDVWQCFSACSQCYQNLPITYSTCASVLEKKFKNRHTLAKTSRCDRAFTSNGRTADTAHEKAECLNSVFADKPCVPNPLLSVPTLPTHTQLFLDCVSISSEKVESLLSNLDSDSAIGPDSISPRVLKTCSGALAHPRSVLFTLSFAQGHLPSAWKSANITALHKKGAKTDPCNCRPISLPPIISKVMESIIASDIKSFLFSNGLISDHQFGFRPGYSTLDMLLLLSQQCMEILNARHEITAISLDISCAFDTVWHPALLTKLSSYGVQGHHHSWLTGFLSCCSHRVTHDGVPSSPLPVQAGVH</sequence>
<protein>
    <recommendedName>
        <fullName evidence="1">Reverse transcriptase domain-containing protein</fullName>
    </recommendedName>
</protein>
<dbReference type="InterPro" id="IPR043502">
    <property type="entry name" value="DNA/RNA_pol_sf"/>
</dbReference>
<reference evidence="2" key="2">
    <citation type="submission" date="2025-09" db="UniProtKB">
        <authorList>
            <consortium name="Ensembl"/>
        </authorList>
    </citation>
    <scope>IDENTIFICATION</scope>
</reference>